<feature type="non-terminal residue" evidence="6">
    <location>
        <position position="70"/>
    </location>
</feature>
<evidence type="ECO:0000259" key="5">
    <source>
        <dbReference type="PROSITE" id="PS50949"/>
    </source>
</evidence>
<dbReference type="PANTHER" id="PTHR46577">
    <property type="entry name" value="HTH-TYPE TRANSCRIPTIONAL REGULATORY PROTEIN GABR"/>
    <property type="match status" value="1"/>
</dbReference>
<organism evidence="6 7">
    <name type="scientific">Streptomyces solicavernae</name>
    <dbReference type="NCBI Taxonomy" id="3043614"/>
    <lineage>
        <taxon>Bacteria</taxon>
        <taxon>Bacillati</taxon>
        <taxon>Actinomycetota</taxon>
        <taxon>Actinomycetes</taxon>
        <taxon>Kitasatosporales</taxon>
        <taxon>Streptomycetaceae</taxon>
        <taxon>Streptomyces</taxon>
    </lineage>
</organism>
<dbReference type="PROSITE" id="PS50949">
    <property type="entry name" value="HTH_GNTR"/>
    <property type="match status" value="1"/>
</dbReference>
<dbReference type="EMBL" id="JASCIR010000065">
    <property type="protein sequence ID" value="MDI3390716.1"/>
    <property type="molecule type" value="Genomic_DNA"/>
</dbReference>
<accession>A0ABT6S4B4</accession>
<dbReference type="InterPro" id="IPR051446">
    <property type="entry name" value="HTH_trans_reg/aminotransferase"/>
</dbReference>
<reference evidence="6 7" key="1">
    <citation type="submission" date="2023-05" db="EMBL/GenBank/DDBJ databases">
        <title>Draft genome sequence of Streptomyces sp. B-S-A8 isolated from a cave soil in Thailand.</title>
        <authorList>
            <person name="Chamroensaksri N."/>
            <person name="Muangham S."/>
        </authorList>
    </citation>
    <scope>NUCLEOTIDE SEQUENCE [LARGE SCALE GENOMIC DNA]</scope>
    <source>
        <strain evidence="6 7">B-S-A8</strain>
    </source>
</reference>
<evidence type="ECO:0000313" key="6">
    <source>
        <dbReference type="EMBL" id="MDI3390716.1"/>
    </source>
</evidence>
<dbReference type="Pfam" id="PF00392">
    <property type="entry name" value="GntR"/>
    <property type="match status" value="1"/>
</dbReference>
<dbReference type="Gene3D" id="1.10.10.10">
    <property type="entry name" value="Winged helix-like DNA-binding domain superfamily/Winged helix DNA-binding domain"/>
    <property type="match status" value="1"/>
</dbReference>
<evidence type="ECO:0000256" key="1">
    <source>
        <dbReference type="ARBA" id="ARBA00022898"/>
    </source>
</evidence>
<evidence type="ECO:0000313" key="7">
    <source>
        <dbReference type="Proteomes" id="UP001224661"/>
    </source>
</evidence>
<comment type="caution">
    <text evidence="6">The sequence shown here is derived from an EMBL/GenBank/DDBJ whole genome shotgun (WGS) entry which is preliminary data.</text>
</comment>
<dbReference type="SUPFAM" id="SSF46785">
    <property type="entry name" value="Winged helix' DNA-binding domain"/>
    <property type="match status" value="1"/>
</dbReference>
<dbReference type="RefSeq" id="WP_282517202.1">
    <property type="nucleotide sequence ID" value="NZ_JASCIR010000065.1"/>
</dbReference>
<dbReference type="SMART" id="SM00345">
    <property type="entry name" value="HTH_GNTR"/>
    <property type="match status" value="1"/>
</dbReference>
<evidence type="ECO:0000256" key="2">
    <source>
        <dbReference type="ARBA" id="ARBA00023015"/>
    </source>
</evidence>
<keyword evidence="7" id="KW-1185">Reference proteome</keyword>
<feature type="domain" description="HTH gntR-type" evidence="5">
    <location>
        <begin position="1"/>
        <end position="67"/>
    </location>
</feature>
<proteinExistence type="predicted"/>
<evidence type="ECO:0000256" key="3">
    <source>
        <dbReference type="ARBA" id="ARBA00023125"/>
    </source>
</evidence>
<dbReference type="PRINTS" id="PR00035">
    <property type="entry name" value="HTHGNTR"/>
</dbReference>
<dbReference type="PANTHER" id="PTHR46577:SF1">
    <property type="entry name" value="HTH-TYPE TRANSCRIPTIONAL REGULATORY PROTEIN GABR"/>
    <property type="match status" value="1"/>
</dbReference>
<dbReference type="CDD" id="cd07377">
    <property type="entry name" value="WHTH_GntR"/>
    <property type="match status" value="1"/>
</dbReference>
<dbReference type="Proteomes" id="UP001224661">
    <property type="component" value="Unassembled WGS sequence"/>
</dbReference>
<dbReference type="InterPro" id="IPR000524">
    <property type="entry name" value="Tscrpt_reg_HTH_GntR"/>
</dbReference>
<protein>
    <submittedName>
        <fullName evidence="6">Winged helix-turn-helix domain-containing protein</fullName>
    </submittedName>
</protein>
<dbReference type="InterPro" id="IPR036388">
    <property type="entry name" value="WH-like_DNA-bd_sf"/>
</dbReference>
<evidence type="ECO:0000256" key="4">
    <source>
        <dbReference type="ARBA" id="ARBA00023163"/>
    </source>
</evidence>
<dbReference type="InterPro" id="IPR036390">
    <property type="entry name" value="WH_DNA-bd_sf"/>
</dbReference>
<keyword evidence="2" id="KW-0805">Transcription regulation</keyword>
<keyword evidence="1" id="KW-0663">Pyridoxal phosphate</keyword>
<name>A0ABT6S4B4_9ACTN</name>
<gene>
    <name evidence="6" type="ORF">QIS99_31645</name>
</gene>
<sequence length="70" mass="7466">MTTQIQEAIRGRIKDGTLHPGVRLPSSRNLAGDLGVSRSVVVQAYEQLVAGGYLRSTQGSGTRVATHLPH</sequence>
<keyword evidence="3" id="KW-0238">DNA-binding</keyword>
<keyword evidence="4" id="KW-0804">Transcription</keyword>